<dbReference type="Pfam" id="PF00583">
    <property type="entry name" value="Acetyltransf_1"/>
    <property type="match status" value="1"/>
</dbReference>
<dbReference type="VEuPathDB" id="VectorBase:CQUJHB005302"/>
<evidence type="ECO:0000313" key="3">
    <source>
        <dbReference type="EnsemblMetazoa" id="CPIJ000565-PA"/>
    </source>
</evidence>
<dbReference type="Gene3D" id="3.40.630.30">
    <property type="match status" value="1"/>
</dbReference>
<accession>B0W0U4</accession>
<name>B0W0U4_CULQU</name>
<keyword evidence="4" id="KW-1185">Reference proteome</keyword>
<feature type="domain" description="N-acetyltransferase" evidence="1">
    <location>
        <begin position="137"/>
        <end position="187"/>
    </location>
</feature>
<dbReference type="eggNOG" id="ENOG502SFIM">
    <property type="taxonomic scope" value="Eukaryota"/>
</dbReference>
<dbReference type="InterPro" id="IPR000182">
    <property type="entry name" value="GNAT_dom"/>
</dbReference>
<dbReference type="EMBL" id="DS231819">
    <property type="protein sequence ID" value="EDS42761.1"/>
    <property type="molecule type" value="Genomic_DNA"/>
</dbReference>
<dbReference type="GO" id="GO:0016747">
    <property type="term" value="F:acyltransferase activity, transferring groups other than amino-acyl groups"/>
    <property type="evidence" value="ECO:0007669"/>
    <property type="project" value="InterPro"/>
</dbReference>
<sequence length="243" mass="27985">MGWSRPEQPTIPTVYYTFRAKDAYSDQLVTYRVEDLTEDRYNDMIQHFTENFVDDEPLCENRKVSSSVEGIRHLKLFWHWCFAQNMTLVCHKEGSGVKTPEKYDWQLKMQSQKEGDILAANEYLTDNFDLFGHYGVDKYLAAFGLSVNRRYRGRGIATDILKARVQLCKAFGIKLTTTTHSENNLKSWQNSGANLGEILPDSWRKPPDERQKCVRHFRPGNFTAPGSQRAAAKAGFKTDLEVT</sequence>
<reference evidence="3" key="2">
    <citation type="submission" date="2021-02" db="UniProtKB">
        <authorList>
            <consortium name="EnsemblMetazoa"/>
        </authorList>
    </citation>
    <scope>IDENTIFICATION</scope>
    <source>
        <strain evidence="3">JHB</strain>
    </source>
</reference>
<dbReference type="OrthoDB" id="8113373at2759"/>
<dbReference type="AlphaFoldDB" id="B0W0U4"/>
<dbReference type="SUPFAM" id="SSF55729">
    <property type="entry name" value="Acyl-CoA N-acyltransferases (Nat)"/>
    <property type="match status" value="1"/>
</dbReference>
<dbReference type="Proteomes" id="UP000002320">
    <property type="component" value="Unassembled WGS sequence"/>
</dbReference>
<organism>
    <name type="scientific">Culex quinquefasciatus</name>
    <name type="common">Southern house mosquito</name>
    <name type="synonym">Culex pungens</name>
    <dbReference type="NCBI Taxonomy" id="7176"/>
    <lineage>
        <taxon>Eukaryota</taxon>
        <taxon>Metazoa</taxon>
        <taxon>Ecdysozoa</taxon>
        <taxon>Arthropoda</taxon>
        <taxon>Hexapoda</taxon>
        <taxon>Insecta</taxon>
        <taxon>Pterygota</taxon>
        <taxon>Neoptera</taxon>
        <taxon>Endopterygota</taxon>
        <taxon>Diptera</taxon>
        <taxon>Nematocera</taxon>
        <taxon>Culicoidea</taxon>
        <taxon>Culicidae</taxon>
        <taxon>Culicinae</taxon>
        <taxon>Culicini</taxon>
        <taxon>Culex</taxon>
        <taxon>Culex</taxon>
    </lineage>
</organism>
<dbReference type="KEGG" id="cqu:CpipJ_CPIJ000565"/>
<dbReference type="VEuPathDB" id="VectorBase:CPIJ000565"/>
<dbReference type="HOGENOM" id="CLU_078419_0_0_1"/>
<dbReference type="InterPro" id="IPR016181">
    <property type="entry name" value="Acyl_CoA_acyltransferase"/>
</dbReference>
<gene>
    <name evidence="3" type="primary">6031543</name>
    <name evidence="2" type="ORF">CpipJ_CPIJ000565</name>
</gene>
<evidence type="ECO:0000259" key="1">
    <source>
        <dbReference type="Pfam" id="PF00583"/>
    </source>
</evidence>
<evidence type="ECO:0000313" key="4">
    <source>
        <dbReference type="Proteomes" id="UP000002320"/>
    </source>
</evidence>
<protein>
    <recommendedName>
        <fullName evidence="1">N-acetyltransferase domain-containing protein</fullName>
    </recommendedName>
</protein>
<dbReference type="EnsemblMetazoa" id="CPIJ000565-RA">
    <property type="protein sequence ID" value="CPIJ000565-PA"/>
    <property type="gene ID" value="CPIJ000565"/>
</dbReference>
<dbReference type="InParanoid" id="B0W0U4"/>
<reference evidence="2" key="1">
    <citation type="submission" date="2007-03" db="EMBL/GenBank/DDBJ databases">
        <title>Annotation of Culex pipiens quinquefasciatus.</title>
        <authorList>
            <consortium name="The Broad Institute Genome Sequencing Platform"/>
            <person name="Atkinson P.W."/>
            <person name="Hemingway J."/>
            <person name="Christensen B.M."/>
            <person name="Higgs S."/>
            <person name="Kodira C."/>
            <person name="Hannick L."/>
            <person name="Megy K."/>
            <person name="O'Leary S."/>
            <person name="Pearson M."/>
            <person name="Haas B.J."/>
            <person name="Mauceli E."/>
            <person name="Wortman J.R."/>
            <person name="Lee N.H."/>
            <person name="Guigo R."/>
            <person name="Stanke M."/>
            <person name="Alvarado L."/>
            <person name="Amedeo P."/>
            <person name="Antoine C.H."/>
            <person name="Arensburger P."/>
            <person name="Bidwell S.L."/>
            <person name="Crawford M."/>
            <person name="Camaro F."/>
            <person name="Devon K."/>
            <person name="Engels R."/>
            <person name="Hammond M."/>
            <person name="Howarth C."/>
            <person name="Koehrsen M."/>
            <person name="Lawson D."/>
            <person name="Montgomery P."/>
            <person name="Nene V."/>
            <person name="Nusbaum C."/>
            <person name="Puiu D."/>
            <person name="Romero-Severson J."/>
            <person name="Severson D.W."/>
            <person name="Shumway M."/>
            <person name="Sisk P."/>
            <person name="Stolte C."/>
            <person name="Zeng Q."/>
            <person name="Eisenstadt E."/>
            <person name="Fraser-Liggett C."/>
            <person name="Strausberg R."/>
            <person name="Galagan J."/>
            <person name="Birren B."/>
            <person name="Collins F.H."/>
        </authorList>
    </citation>
    <scope>NUCLEOTIDE SEQUENCE [LARGE SCALE GENOMIC DNA]</scope>
    <source>
        <strain evidence="2">JHB</strain>
    </source>
</reference>
<proteinExistence type="predicted"/>
<evidence type="ECO:0000313" key="2">
    <source>
        <dbReference type="EMBL" id="EDS42761.1"/>
    </source>
</evidence>